<feature type="domain" description="HTH lysR-type" evidence="5">
    <location>
        <begin position="3"/>
        <end position="60"/>
    </location>
</feature>
<dbReference type="SUPFAM" id="SSF53850">
    <property type="entry name" value="Periplasmic binding protein-like II"/>
    <property type="match status" value="1"/>
</dbReference>
<keyword evidence="4" id="KW-0804">Transcription</keyword>
<evidence type="ECO:0000256" key="3">
    <source>
        <dbReference type="ARBA" id="ARBA00023125"/>
    </source>
</evidence>
<dbReference type="PROSITE" id="PS50931">
    <property type="entry name" value="HTH_LYSR"/>
    <property type="match status" value="1"/>
</dbReference>
<organism evidence="6 7">
    <name type="scientific">Actinoplanes cyaneus</name>
    <dbReference type="NCBI Taxonomy" id="52696"/>
    <lineage>
        <taxon>Bacteria</taxon>
        <taxon>Bacillati</taxon>
        <taxon>Actinomycetota</taxon>
        <taxon>Actinomycetes</taxon>
        <taxon>Micromonosporales</taxon>
        <taxon>Micromonosporaceae</taxon>
        <taxon>Actinoplanes</taxon>
    </lineage>
</organism>
<dbReference type="Proteomes" id="UP000619479">
    <property type="component" value="Unassembled WGS sequence"/>
</dbReference>
<dbReference type="Pfam" id="PF00126">
    <property type="entry name" value="HTH_1"/>
    <property type="match status" value="1"/>
</dbReference>
<keyword evidence="2" id="KW-0805">Transcription regulation</keyword>
<dbReference type="InterPro" id="IPR036388">
    <property type="entry name" value="WH-like_DNA-bd_sf"/>
</dbReference>
<evidence type="ECO:0000313" key="7">
    <source>
        <dbReference type="Proteomes" id="UP000619479"/>
    </source>
</evidence>
<gene>
    <name evidence="6" type="ORF">Acy02nite_32200</name>
</gene>
<dbReference type="GO" id="GO:0003700">
    <property type="term" value="F:DNA-binding transcription factor activity"/>
    <property type="evidence" value="ECO:0007669"/>
    <property type="project" value="InterPro"/>
</dbReference>
<comment type="caution">
    <text evidence="6">The sequence shown here is derived from an EMBL/GenBank/DDBJ whole genome shotgun (WGS) entry which is preliminary data.</text>
</comment>
<dbReference type="GO" id="GO:0003677">
    <property type="term" value="F:DNA binding"/>
    <property type="evidence" value="ECO:0007669"/>
    <property type="project" value="UniProtKB-KW"/>
</dbReference>
<evidence type="ECO:0000256" key="2">
    <source>
        <dbReference type="ARBA" id="ARBA00023015"/>
    </source>
</evidence>
<dbReference type="EMBL" id="BOMH01000024">
    <property type="protein sequence ID" value="GID65339.1"/>
    <property type="molecule type" value="Genomic_DNA"/>
</dbReference>
<dbReference type="AlphaFoldDB" id="A0A919IGN3"/>
<keyword evidence="7" id="KW-1185">Reference proteome</keyword>
<dbReference type="Gene3D" id="3.40.190.10">
    <property type="entry name" value="Periplasmic binding protein-like II"/>
    <property type="match status" value="2"/>
</dbReference>
<reference evidence="6" key="1">
    <citation type="submission" date="2021-01" db="EMBL/GenBank/DDBJ databases">
        <title>Whole genome shotgun sequence of Actinoplanes cyaneus NBRC 14990.</title>
        <authorList>
            <person name="Komaki H."/>
            <person name="Tamura T."/>
        </authorList>
    </citation>
    <scope>NUCLEOTIDE SEQUENCE</scope>
    <source>
        <strain evidence="6">NBRC 14990</strain>
    </source>
</reference>
<dbReference type="InterPro" id="IPR000847">
    <property type="entry name" value="LysR_HTH_N"/>
</dbReference>
<evidence type="ECO:0000313" key="6">
    <source>
        <dbReference type="EMBL" id="GID65339.1"/>
    </source>
</evidence>
<name>A0A919IGN3_9ACTN</name>
<evidence type="ECO:0000256" key="4">
    <source>
        <dbReference type="ARBA" id="ARBA00023163"/>
    </source>
</evidence>
<comment type="similarity">
    <text evidence="1">Belongs to the LysR transcriptional regulatory family.</text>
</comment>
<accession>A0A919IGN3</accession>
<dbReference type="InterPro" id="IPR005119">
    <property type="entry name" value="LysR_subst-bd"/>
</dbReference>
<dbReference type="RefSeq" id="WP_203741307.1">
    <property type="nucleotide sequence ID" value="NZ_BAAAUC010000018.1"/>
</dbReference>
<sequence>MQLDLNLLTVLDALLEEGGVAGAAQRLRLSSPAVSRSLGRLRRLTGDDILVRTGRGMTPTPYAIAVREQVGDLLRQAQSVLAPSRELDLAGLDRVFTLQCHDMLATALAPPLLATVVTEAPGVRLRFLPEAAVDTDELRHGRVDLEIGADVPTLPEIRHATVGHDQFVLVMRRHHPYAQSPGLEQFAAHPHVLISRRGRLTDPVDAILESHGLRRRVLAAVGTAATAASIIAGSDAVLIAPELTWRPLQTAFDLVSAPLPITLPGAPITCGWHQRYETDPAHAWLRERVRDAFTTVLGRGS</sequence>
<protein>
    <submittedName>
        <fullName evidence="6">LysR family transcriptional regulator</fullName>
    </submittedName>
</protein>
<dbReference type="CDD" id="cd08460">
    <property type="entry name" value="PBP2_DntR_like_1"/>
    <property type="match status" value="1"/>
</dbReference>
<dbReference type="InterPro" id="IPR050389">
    <property type="entry name" value="LysR-type_TF"/>
</dbReference>
<evidence type="ECO:0000256" key="1">
    <source>
        <dbReference type="ARBA" id="ARBA00009437"/>
    </source>
</evidence>
<dbReference type="PANTHER" id="PTHR30118:SF15">
    <property type="entry name" value="TRANSCRIPTIONAL REGULATORY PROTEIN"/>
    <property type="match status" value="1"/>
</dbReference>
<dbReference type="SUPFAM" id="SSF46785">
    <property type="entry name" value="Winged helix' DNA-binding domain"/>
    <property type="match status" value="1"/>
</dbReference>
<dbReference type="Pfam" id="PF03466">
    <property type="entry name" value="LysR_substrate"/>
    <property type="match status" value="1"/>
</dbReference>
<dbReference type="PANTHER" id="PTHR30118">
    <property type="entry name" value="HTH-TYPE TRANSCRIPTIONAL REGULATOR LEUO-RELATED"/>
    <property type="match status" value="1"/>
</dbReference>
<proteinExistence type="inferred from homology"/>
<evidence type="ECO:0000259" key="5">
    <source>
        <dbReference type="PROSITE" id="PS50931"/>
    </source>
</evidence>
<dbReference type="InterPro" id="IPR036390">
    <property type="entry name" value="WH_DNA-bd_sf"/>
</dbReference>
<keyword evidence="3" id="KW-0238">DNA-binding</keyword>
<dbReference type="Gene3D" id="1.10.10.10">
    <property type="entry name" value="Winged helix-like DNA-binding domain superfamily/Winged helix DNA-binding domain"/>
    <property type="match status" value="1"/>
</dbReference>